<keyword evidence="2" id="KW-1185">Reference proteome</keyword>
<proteinExistence type="predicted"/>
<accession>A0A078GRC7</accession>
<dbReference type="EMBL" id="LK032229">
    <property type="protein sequence ID" value="CDY29040.1"/>
    <property type="molecule type" value="Genomic_DNA"/>
</dbReference>
<evidence type="ECO:0000313" key="1">
    <source>
        <dbReference type="EMBL" id="CDY29040.1"/>
    </source>
</evidence>
<dbReference type="Proteomes" id="UP000028999">
    <property type="component" value="Unassembled WGS sequence"/>
</dbReference>
<dbReference type="AlphaFoldDB" id="A0A078GRC7"/>
<dbReference type="PaxDb" id="3708-A0A078GRC7"/>
<gene>
    <name evidence="1" type="primary">BnaC07g32460D</name>
    <name evidence="1" type="ORF">GSBRNA2T00041778001</name>
</gene>
<sequence length="42" mass="4829">MGSGMCGRGAQTESVKLQTNMKRTYGYRKLRNLIRCYLSNNK</sequence>
<evidence type="ECO:0000313" key="2">
    <source>
        <dbReference type="Proteomes" id="UP000028999"/>
    </source>
</evidence>
<name>A0A078GRC7_BRANA</name>
<organism evidence="1 2">
    <name type="scientific">Brassica napus</name>
    <name type="common">Rape</name>
    <dbReference type="NCBI Taxonomy" id="3708"/>
    <lineage>
        <taxon>Eukaryota</taxon>
        <taxon>Viridiplantae</taxon>
        <taxon>Streptophyta</taxon>
        <taxon>Embryophyta</taxon>
        <taxon>Tracheophyta</taxon>
        <taxon>Spermatophyta</taxon>
        <taxon>Magnoliopsida</taxon>
        <taxon>eudicotyledons</taxon>
        <taxon>Gunneridae</taxon>
        <taxon>Pentapetalae</taxon>
        <taxon>rosids</taxon>
        <taxon>malvids</taxon>
        <taxon>Brassicales</taxon>
        <taxon>Brassicaceae</taxon>
        <taxon>Brassiceae</taxon>
        <taxon>Brassica</taxon>
    </lineage>
</organism>
<dbReference type="Gramene" id="CDY29040">
    <property type="protein sequence ID" value="CDY29040"/>
    <property type="gene ID" value="GSBRNA2T00041778001"/>
</dbReference>
<reference evidence="1 2" key="1">
    <citation type="journal article" date="2014" name="Science">
        <title>Plant genetics. Early allopolyploid evolution in the post-Neolithic Brassica napus oilseed genome.</title>
        <authorList>
            <person name="Chalhoub B."/>
            <person name="Denoeud F."/>
            <person name="Liu S."/>
            <person name="Parkin I.A."/>
            <person name="Tang H."/>
            <person name="Wang X."/>
            <person name="Chiquet J."/>
            <person name="Belcram H."/>
            <person name="Tong C."/>
            <person name="Samans B."/>
            <person name="Correa M."/>
            <person name="Da Silva C."/>
            <person name="Just J."/>
            <person name="Falentin C."/>
            <person name="Koh C.S."/>
            <person name="Le Clainche I."/>
            <person name="Bernard M."/>
            <person name="Bento P."/>
            <person name="Noel B."/>
            <person name="Labadie K."/>
            <person name="Alberti A."/>
            <person name="Charles M."/>
            <person name="Arnaud D."/>
            <person name="Guo H."/>
            <person name="Daviaud C."/>
            <person name="Alamery S."/>
            <person name="Jabbari K."/>
            <person name="Zhao M."/>
            <person name="Edger P.P."/>
            <person name="Chelaifa H."/>
            <person name="Tack D."/>
            <person name="Lassalle G."/>
            <person name="Mestiri I."/>
            <person name="Schnel N."/>
            <person name="Le Paslier M.C."/>
            <person name="Fan G."/>
            <person name="Renault V."/>
            <person name="Bayer P.E."/>
            <person name="Golicz A.A."/>
            <person name="Manoli S."/>
            <person name="Lee T.H."/>
            <person name="Thi V.H."/>
            <person name="Chalabi S."/>
            <person name="Hu Q."/>
            <person name="Fan C."/>
            <person name="Tollenaere R."/>
            <person name="Lu Y."/>
            <person name="Battail C."/>
            <person name="Shen J."/>
            <person name="Sidebottom C.H."/>
            <person name="Wang X."/>
            <person name="Canaguier A."/>
            <person name="Chauveau A."/>
            <person name="Berard A."/>
            <person name="Deniot G."/>
            <person name="Guan M."/>
            <person name="Liu Z."/>
            <person name="Sun F."/>
            <person name="Lim Y.P."/>
            <person name="Lyons E."/>
            <person name="Town C.D."/>
            <person name="Bancroft I."/>
            <person name="Wang X."/>
            <person name="Meng J."/>
            <person name="Ma J."/>
            <person name="Pires J.C."/>
            <person name="King G.J."/>
            <person name="Brunel D."/>
            <person name="Delourme R."/>
            <person name="Renard M."/>
            <person name="Aury J.M."/>
            <person name="Adams K.L."/>
            <person name="Batley J."/>
            <person name="Snowdon R.J."/>
            <person name="Tost J."/>
            <person name="Edwards D."/>
            <person name="Zhou Y."/>
            <person name="Hua W."/>
            <person name="Sharpe A.G."/>
            <person name="Paterson A.H."/>
            <person name="Guan C."/>
            <person name="Wincker P."/>
        </authorList>
    </citation>
    <scope>NUCLEOTIDE SEQUENCE [LARGE SCALE GENOMIC DNA]</scope>
    <source>
        <strain evidence="2">cv. Darmor-bzh</strain>
    </source>
</reference>
<protein>
    <submittedName>
        <fullName evidence="1">BnaC07g32460D protein</fullName>
    </submittedName>
</protein>